<organism evidence="3 4">
    <name type="scientific">Dicentrarchus labrax</name>
    <name type="common">European seabass</name>
    <name type="synonym">Morone labrax</name>
    <dbReference type="NCBI Taxonomy" id="13489"/>
    <lineage>
        <taxon>Eukaryota</taxon>
        <taxon>Metazoa</taxon>
        <taxon>Chordata</taxon>
        <taxon>Craniata</taxon>
        <taxon>Vertebrata</taxon>
        <taxon>Euteleostomi</taxon>
        <taxon>Actinopterygii</taxon>
        <taxon>Neopterygii</taxon>
        <taxon>Teleostei</taxon>
        <taxon>Neoteleostei</taxon>
        <taxon>Acanthomorphata</taxon>
        <taxon>Eupercaria</taxon>
        <taxon>Moronidae</taxon>
        <taxon>Dicentrarchus</taxon>
    </lineage>
</organism>
<keyword evidence="1" id="KW-0472">Membrane</keyword>
<dbReference type="PROSITE" id="PS50835">
    <property type="entry name" value="IG_LIKE"/>
    <property type="match status" value="4"/>
</dbReference>
<dbReference type="PANTHER" id="PTHR46013">
    <property type="entry name" value="VASCULAR CELL ADHESION MOLECULE 1"/>
    <property type="match status" value="1"/>
</dbReference>
<dbReference type="SMART" id="SM00408">
    <property type="entry name" value="IGc2"/>
    <property type="match status" value="4"/>
</dbReference>
<dbReference type="GeneTree" id="ENSGT00940000170870"/>
<dbReference type="InterPro" id="IPR003599">
    <property type="entry name" value="Ig_sub"/>
</dbReference>
<feature type="domain" description="Ig-like" evidence="2">
    <location>
        <begin position="154"/>
        <end position="233"/>
    </location>
</feature>
<feature type="domain" description="Ig-like" evidence="2">
    <location>
        <begin position="325"/>
        <end position="401"/>
    </location>
</feature>
<dbReference type="InterPro" id="IPR036179">
    <property type="entry name" value="Ig-like_dom_sf"/>
</dbReference>
<dbReference type="SUPFAM" id="SSF48726">
    <property type="entry name" value="Immunoglobulin"/>
    <property type="match status" value="4"/>
</dbReference>
<accession>A0A8P4GS78</accession>
<dbReference type="PANTHER" id="PTHR46013:SF4">
    <property type="entry name" value="B-CELL RECEPTOR CD22-RELATED"/>
    <property type="match status" value="1"/>
</dbReference>
<feature type="transmembrane region" description="Helical" evidence="1">
    <location>
        <begin position="505"/>
        <end position="527"/>
    </location>
</feature>
<dbReference type="InterPro" id="IPR007110">
    <property type="entry name" value="Ig-like_dom"/>
</dbReference>
<dbReference type="Proteomes" id="UP000694389">
    <property type="component" value="Unassembled WGS sequence"/>
</dbReference>
<dbReference type="AlphaFoldDB" id="A0A8P4GS78"/>
<dbReference type="Ensembl" id="ENSDLAT00005083683.1">
    <property type="protein sequence ID" value="ENSDLAP00005083994.1"/>
    <property type="gene ID" value="ENSDLAG00005034596.1"/>
</dbReference>
<evidence type="ECO:0000259" key="2">
    <source>
        <dbReference type="PROSITE" id="PS50835"/>
    </source>
</evidence>
<proteinExistence type="predicted"/>
<dbReference type="InterPro" id="IPR003598">
    <property type="entry name" value="Ig_sub2"/>
</dbReference>
<reference evidence="3" key="2">
    <citation type="submission" date="2025-09" db="UniProtKB">
        <authorList>
            <consortium name="Ensembl"/>
        </authorList>
    </citation>
    <scope>IDENTIFICATION</scope>
</reference>
<reference evidence="3" key="1">
    <citation type="submission" date="2025-08" db="UniProtKB">
        <authorList>
            <consortium name="Ensembl"/>
        </authorList>
    </citation>
    <scope>IDENTIFICATION</scope>
</reference>
<feature type="domain" description="Ig-like" evidence="2">
    <location>
        <begin position="413"/>
        <end position="488"/>
    </location>
</feature>
<dbReference type="Pfam" id="PF13927">
    <property type="entry name" value="Ig_3"/>
    <property type="match status" value="1"/>
</dbReference>
<dbReference type="InterPro" id="IPR013783">
    <property type="entry name" value="Ig-like_fold"/>
</dbReference>
<keyword evidence="1" id="KW-1133">Transmembrane helix</keyword>
<dbReference type="Gene3D" id="2.60.40.10">
    <property type="entry name" value="Immunoglobulins"/>
    <property type="match status" value="5"/>
</dbReference>
<dbReference type="Pfam" id="PF13895">
    <property type="entry name" value="Ig_2"/>
    <property type="match status" value="2"/>
</dbReference>
<evidence type="ECO:0000313" key="4">
    <source>
        <dbReference type="Proteomes" id="UP000694389"/>
    </source>
</evidence>
<protein>
    <recommendedName>
        <fullName evidence="2">Ig-like domain-containing protein</fullName>
    </recommendedName>
</protein>
<dbReference type="SMART" id="SM00409">
    <property type="entry name" value="IG"/>
    <property type="match status" value="5"/>
</dbReference>
<keyword evidence="4" id="KW-1185">Reference proteome</keyword>
<sequence>MKVLALNEAPLFLNSAVLTVLCSLGAGGYIVNYPHPVCAVKGSTVTLLCSFTPRKTFTEKDGREVPLGIVRVVWCQNNVFCHGTPPSVYNSGSTLNDPHYKYLGDKKGNCTLQIKNVQTRDEATFRFRMETNDTRGHFTSVSGVDVTVTDCVQMRIISSSADGEMRRGESVTLYCTAVCTIHQLEVTWFKDNHALSESGPALQLGPLTAKDSGNYICGLRTGTLSLPYSLHVEAEDPVRMKINSSSADGEMRGGESVTLYCTGVCTIHQLEVTWFKDNHALSESGPALQLGPLTAKDSGNYTCGLSTNTRTVSLPYSLHVEDEDPVRMKINSSSADGEMRGGESVTLYCTAVCTIHQLEVTWFKDNHALSESGPALQLGPLTAKDSGNYTCGLRTGTRTVSLPYSLHVEDEDPVRMKINSSSADGEMRGGESVTLYCTAVNIHQLEVTWFKDNHALSESGPALQLGPLTAKDSGNYTCGLRTSNRTVSLPYSLHVEDEGSNTAAIVVRLVVFTLHTVLIVIVASIVIKRTCLPESRSSSRELKKVMVQPPAFMEDL</sequence>
<evidence type="ECO:0000313" key="3">
    <source>
        <dbReference type="Ensembl" id="ENSDLAP00005083994.1"/>
    </source>
</evidence>
<keyword evidence="1" id="KW-0812">Transmembrane</keyword>
<evidence type="ECO:0000256" key="1">
    <source>
        <dbReference type="SAM" id="Phobius"/>
    </source>
</evidence>
<name>A0A8P4GS78_DICLA</name>
<feature type="domain" description="Ig-like" evidence="2">
    <location>
        <begin position="237"/>
        <end position="313"/>
    </location>
</feature>